<sequence length="349" mass="38620">MERRKVLKAKKWLLWRAPMIFHCEFLVPLIFLNMLWGVVYGGHSFLVSALVVVFLLTLLVIWFRLLFTSKLVYQLHSPKERERLKAFSQIVDMGEKAIPLLVQALEAPLFVDKGWYGHEAHRLAVEGLGLLKAKQAIDVLCEALEHPSPSVRAKAVWALGEIGDPSVVPHLIPLLGDCEEVSDYDMVSDQAATVLEKFGEGDLVHAFKKALIGKVDEQVRKILSGKYRPQVVKAFVKALNSELPSVAIGAAWALGELRFVEALTILERKARSFLTPEWIRAACRQAAAKLRPFAYLPAIPSVSPEVANLPRPATATEIPKETLPRAVPSLEVNERAIGGGSAKSDGETQ</sequence>
<protein>
    <recommendedName>
        <fullName evidence="4">HEAT repeat domain-containing protein</fullName>
    </recommendedName>
</protein>
<name>A0ABT2EIV1_9BACT</name>
<dbReference type="SMART" id="SM00567">
    <property type="entry name" value="EZ_HEAT"/>
    <property type="match status" value="4"/>
</dbReference>
<keyword evidence="1" id="KW-0812">Transmembrane</keyword>
<dbReference type="Proteomes" id="UP001204798">
    <property type="component" value="Unassembled WGS sequence"/>
</dbReference>
<dbReference type="InterPro" id="IPR011989">
    <property type="entry name" value="ARM-like"/>
</dbReference>
<feature type="transmembrane region" description="Helical" evidence="1">
    <location>
        <begin position="20"/>
        <end position="39"/>
    </location>
</feature>
<keyword evidence="1" id="KW-0472">Membrane</keyword>
<dbReference type="SUPFAM" id="SSF48371">
    <property type="entry name" value="ARM repeat"/>
    <property type="match status" value="1"/>
</dbReference>
<dbReference type="Gene3D" id="1.25.10.10">
    <property type="entry name" value="Leucine-rich Repeat Variant"/>
    <property type="match status" value="2"/>
</dbReference>
<evidence type="ECO:0000313" key="3">
    <source>
        <dbReference type="Proteomes" id="UP001204798"/>
    </source>
</evidence>
<dbReference type="EMBL" id="JANUCP010000001">
    <property type="protein sequence ID" value="MCS3917870.1"/>
    <property type="molecule type" value="Genomic_DNA"/>
</dbReference>
<evidence type="ECO:0000256" key="1">
    <source>
        <dbReference type="SAM" id="Phobius"/>
    </source>
</evidence>
<accession>A0ABT2EIV1</accession>
<feature type="transmembrane region" description="Helical" evidence="1">
    <location>
        <begin position="45"/>
        <end position="67"/>
    </location>
</feature>
<dbReference type="PANTHER" id="PTHR12697:SF5">
    <property type="entry name" value="DEOXYHYPUSINE HYDROXYLASE"/>
    <property type="match status" value="1"/>
</dbReference>
<evidence type="ECO:0008006" key="4">
    <source>
        <dbReference type="Google" id="ProtNLM"/>
    </source>
</evidence>
<gene>
    <name evidence="2" type="ORF">M2350_000267</name>
</gene>
<proteinExistence type="predicted"/>
<comment type="caution">
    <text evidence="2">The sequence shown here is derived from an EMBL/GenBank/DDBJ whole genome shotgun (WGS) entry which is preliminary data.</text>
</comment>
<keyword evidence="1" id="KW-1133">Transmembrane helix</keyword>
<reference evidence="2 3" key="1">
    <citation type="submission" date="2022-08" db="EMBL/GenBank/DDBJ databases">
        <title>Bacterial and archaeal communities from various locations to study Microbial Dark Matter (Phase II).</title>
        <authorList>
            <person name="Stepanauskas R."/>
        </authorList>
    </citation>
    <scope>NUCLEOTIDE SEQUENCE [LARGE SCALE GENOMIC DNA]</scope>
    <source>
        <strain evidence="2 3">PD1</strain>
    </source>
</reference>
<dbReference type="RefSeq" id="WP_259092536.1">
    <property type="nucleotide sequence ID" value="NZ_CP130454.1"/>
</dbReference>
<dbReference type="InterPro" id="IPR016024">
    <property type="entry name" value="ARM-type_fold"/>
</dbReference>
<dbReference type="InterPro" id="IPR004155">
    <property type="entry name" value="PBS_lyase_HEAT"/>
</dbReference>
<organism evidence="2 3">
    <name type="scientific">Candidatus Fervidibacter sacchari</name>
    <dbReference type="NCBI Taxonomy" id="1448929"/>
    <lineage>
        <taxon>Bacteria</taxon>
        <taxon>Candidatus Fervidibacterota</taxon>
        <taxon>Candidatus Fervidibacter</taxon>
    </lineage>
</organism>
<keyword evidence="3" id="KW-1185">Reference proteome</keyword>
<dbReference type="PANTHER" id="PTHR12697">
    <property type="entry name" value="PBS LYASE HEAT-LIKE PROTEIN"/>
    <property type="match status" value="1"/>
</dbReference>
<dbReference type="Pfam" id="PF13646">
    <property type="entry name" value="HEAT_2"/>
    <property type="match status" value="1"/>
</dbReference>
<evidence type="ECO:0000313" key="2">
    <source>
        <dbReference type="EMBL" id="MCS3917870.1"/>
    </source>
</evidence>